<dbReference type="AlphaFoldDB" id="A0A8J2PAE6"/>
<evidence type="ECO:0000313" key="3">
    <source>
        <dbReference type="Proteomes" id="UP000708208"/>
    </source>
</evidence>
<feature type="region of interest" description="Disordered" evidence="1">
    <location>
        <begin position="101"/>
        <end position="254"/>
    </location>
</feature>
<feature type="region of interest" description="Disordered" evidence="1">
    <location>
        <begin position="517"/>
        <end position="540"/>
    </location>
</feature>
<feature type="compositionally biased region" description="Low complexity" evidence="1">
    <location>
        <begin position="135"/>
        <end position="168"/>
    </location>
</feature>
<feature type="compositionally biased region" description="Low complexity" evidence="1">
    <location>
        <begin position="192"/>
        <end position="214"/>
    </location>
</feature>
<organism evidence="2 3">
    <name type="scientific">Allacma fusca</name>
    <dbReference type="NCBI Taxonomy" id="39272"/>
    <lineage>
        <taxon>Eukaryota</taxon>
        <taxon>Metazoa</taxon>
        <taxon>Ecdysozoa</taxon>
        <taxon>Arthropoda</taxon>
        <taxon>Hexapoda</taxon>
        <taxon>Collembola</taxon>
        <taxon>Symphypleona</taxon>
        <taxon>Sminthuridae</taxon>
        <taxon>Allacma</taxon>
    </lineage>
</organism>
<accession>A0A8J2PAE6</accession>
<feature type="compositionally biased region" description="Acidic residues" evidence="1">
    <location>
        <begin position="619"/>
        <end position="642"/>
    </location>
</feature>
<feature type="region of interest" description="Disordered" evidence="1">
    <location>
        <begin position="618"/>
        <end position="699"/>
    </location>
</feature>
<feature type="region of interest" description="Disordered" evidence="1">
    <location>
        <begin position="1"/>
        <end position="24"/>
    </location>
</feature>
<keyword evidence="3" id="KW-1185">Reference proteome</keyword>
<feature type="compositionally biased region" description="Basic and acidic residues" evidence="1">
    <location>
        <begin position="1"/>
        <end position="14"/>
    </location>
</feature>
<sequence length="714" mass="76190">MTPNLEKVRPETTEKTSPLTGQKRCSLPGPMGALNLYATHQQRRLSERGLMIYKPNKPDIDLIRDFTNPSKKTTPSFICDRDPMTCQNQQRRHSTIINVMASSSSSSVHSPSASASTSSAPWLGNYNTQERRHSSIIPGSSSGFPSHFHTSSNFPSSSKSNAKSSTPPGIGNFSSGPIPSIALGNLPGTNISSSSKRNSSSSTALPSTSNSANAGCRKVRLRIQKNPGAKDQLLHFTPLPGRGPVSATTSPLEDEDKLSFLRHPQSDIRRYSDSAATIRQPPHICITPDGVVGRGARGFCKDSGIVCSTGDLLTLKCLTSSAQEIRCGSSSNHCIASAQTAQSPQTLGNRSRSFDATIVMARKGPGSSWFSRRHQPIAVKLPLPINSPTISSPGDTRYFPGNAAGILRTPILTITNENASKSELIEIPSPPAASPASSRNSPEERTKVAWDKNGFVLDAAVLGIAIENHLRKVDMRRRATFSALYQPPPVFLESKVTTRARSASACVIPIPISMLGSHEDDNSSSGSTSKSTSGRKSSLTSSGRVFSWDRASSSISAAPAPATTSVTFTSVGNSSSGHQTYETHLHRLPLNMGMAASVYINSMESPTNDSFVNFRATEDDIEEETLVGEEDDIEEEEEDEEPKESQAFLPRQNVGSSGRGVTVPGRGASSSSSSPAPSRPSNEGNQTSGNNPSRGTGMSICSAIRDFILQSIRS</sequence>
<feature type="compositionally biased region" description="Polar residues" evidence="1">
    <location>
        <begin position="682"/>
        <end position="696"/>
    </location>
</feature>
<feature type="compositionally biased region" description="Low complexity" evidence="1">
    <location>
        <begin position="664"/>
        <end position="681"/>
    </location>
</feature>
<comment type="caution">
    <text evidence="2">The sequence shown here is derived from an EMBL/GenBank/DDBJ whole genome shotgun (WGS) entry which is preliminary data.</text>
</comment>
<dbReference type="Proteomes" id="UP000708208">
    <property type="component" value="Unassembled WGS sequence"/>
</dbReference>
<dbReference type="EMBL" id="CAJVCH010493514">
    <property type="protein sequence ID" value="CAG7820901.1"/>
    <property type="molecule type" value="Genomic_DNA"/>
</dbReference>
<feature type="region of interest" description="Disordered" evidence="1">
    <location>
        <begin position="426"/>
        <end position="445"/>
    </location>
</feature>
<feature type="compositionally biased region" description="Low complexity" evidence="1">
    <location>
        <begin position="523"/>
        <end position="540"/>
    </location>
</feature>
<evidence type="ECO:0000313" key="2">
    <source>
        <dbReference type="EMBL" id="CAG7820901.1"/>
    </source>
</evidence>
<evidence type="ECO:0000256" key="1">
    <source>
        <dbReference type="SAM" id="MobiDB-lite"/>
    </source>
</evidence>
<dbReference type="OrthoDB" id="7424185at2759"/>
<proteinExistence type="predicted"/>
<name>A0A8J2PAE6_9HEXA</name>
<protein>
    <submittedName>
        <fullName evidence="2">Uncharacterized protein</fullName>
    </submittedName>
</protein>
<gene>
    <name evidence="2" type="ORF">AFUS01_LOCUS31270</name>
</gene>
<reference evidence="2" key="1">
    <citation type="submission" date="2021-06" db="EMBL/GenBank/DDBJ databases">
        <authorList>
            <person name="Hodson N. C."/>
            <person name="Mongue J. A."/>
            <person name="Jaron S. K."/>
        </authorList>
    </citation>
    <scope>NUCLEOTIDE SEQUENCE</scope>
</reference>
<feature type="compositionally biased region" description="Low complexity" evidence="1">
    <location>
        <begin position="101"/>
        <end position="120"/>
    </location>
</feature>